<evidence type="ECO:0000313" key="2">
    <source>
        <dbReference type="Proteomes" id="UP000002316"/>
    </source>
</evidence>
<dbReference type="KEGG" id="tbg:TbgDal_VIII7490"/>
<dbReference type="GeneID" id="23863984"/>
<evidence type="ECO:0000313" key="1">
    <source>
        <dbReference type="EMBL" id="CBH13806.1"/>
    </source>
</evidence>
<dbReference type="Proteomes" id="UP000002316">
    <property type="component" value="Chromosome 8"/>
</dbReference>
<proteinExistence type="predicted"/>
<reference evidence="2" key="1">
    <citation type="journal article" date="2010" name="PLoS Negl. Trop. Dis.">
        <title>The genome sequence of Trypanosoma brucei gambiense, causative agent of chronic human african trypanosomiasis.</title>
        <authorList>
            <person name="Jackson A.P."/>
            <person name="Sanders M."/>
            <person name="Berry A."/>
            <person name="McQuillan J."/>
            <person name="Aslett M.A."/>
            <person name="Quail M.A."/>
            <person name="Chukualim B."/>
            <person name="Capewell P."/>
            <person name="MacLeod A."/>
            <person name="Melville S.E."/>
            <person name="Gibson W."/>
            <person name="Barry J.D."/>
            <person name="Berriman M."/>
            <person name="Hertz-Fowler C."/>
        </authorList>
    </citation>
    <scope>NUCLEOTIDE SEQUENCE [LARGE SCALE GENOMIC DNA]</scope>
    <source>
        <strain evidence="2">MHOM/CI/86/DAL972</strain>
    </source>
</reference>
<dbReference type="EMBL" id="FN554971">
    <property type="protein sequence ID" value="CBH13806.1"/>
    <property type="molecule type" value="Genomic_DNA"/>
</dbReference>
<organism evidence="1 2">
    <name type="scientific">Trypanosoma brucei gambiense (strain MHOM/CI/86/DAL972)</name>
    <dbReference type="NCBI Taxonomy" id="679716"/>
    <lineage>
        <taxon>Eukaryota</taxon>
        <taxon>Discoba</taxon>
        <taxon>Euglenozoa</taxon>
        <taxon>Kinetoplastea</taxon>
        <taxon>Metakinetoplastina</taxon>
        <taxon>Trypanosomatida</taxon>
        <taxon>Trypanosomatidae</taxon>
        <taxon>Trypanosoma</taxon>
    </lineage>
</organism>
<dbReference type="AlphaFoldDB" id="C9ZWL7"/>
<sequence length="105" mass="11802">MTGKKKILLMSAYRRKLAGIMKKDPQPQRPAPLQLDSGRIWPLFFPSSGLHPLRATFSAISTSPLHRDRRTTPSIFFSHPPTTGLCPQFRIVVPTPIFSRCMASL</sequence>
<gene>
    <name evidence="1" type="ORF">TbgDal_VIII7490</name>
</gene>
<protein>
    <submittedName>
        <fullName evidence="1">Uncharacterized protein</fullName>
    </submittedName>
</protein>
<dbReference type="RefSeq" id="XP_011776082.1">
    <property type="nucleotide sequence ID" value="XM_011777780.1"/>
</dbReference>
<accession>C9ZWL7</accession>
<name>C9ZWL7_TRYB9</name>